<evidence type="ECO:0000256" key="2">
    <source>
        <dbReference type="ARBA" id="ARBA00022801"/>
    </source>
</evidence>
<dbReference type="PANTHER" id="PTHR21661">
    <property type="entry name" value="EPOXIDE HYDROLASE 1-RELATED"/>
    <property type="match status" value="1"/>
</dbReference>
<comment type="similarity">
    <text evidence="1">Belongs to the peptidase S33 family.</text>
</comment>
<dbReference type="Gene3D" id="3.40.50.1820">
    <property type="entry name" value="alpha/beta hydrolase"/>
    <property type="match status" value="1"/>
</dbReference>
<evidence type="ECO:0000313" key="5">
    <source>
        <dbReference type="Proteomes" id="UP000813461"/>
    </source>
</evidence>
<dbReference type="GO" id="GO:0097176">
    <property type="term" value="P:epoxide metabolic process"/>
    <property type="evidence" value="ECO:0007669"/>
    <property type="project" value="TreeGrafter"/>
</dbReference>
<protein>
    <submittedName>
        <fullName evidence="4">Alpha/beta-hydrolase</fullName>
    </submittedName>
</protein>
<evidence type="ECO:0000256" key="1">
    <source>
        <dbReference type="ARBA" id="ARBA00010088"/>
    </source>
</evidence>
<dbReference type="PANTHER" id="PTHR21661:SF35">
    <property type="entry name" value="EPOXIDE HYDROLASE"/>
    <property type="match status" value="1"/>
</dbReference>
<proteinExistence type="inferred from homology"/>
<dbReference type="OrthoDB" id="7130006at2759"/>
<gene>
    <name evidence="4" type="ORF">FB567DRAFT_602666</name>
</gene>
<evidence type="ECO:0000256" key="3">
    <source>
        <dbReference type="SAM" id="MobiDB-lite"/>
    </source>
</evidence>
<keyword evidence="2" id="KW-0378">Hydrolase</keyword>
<feature type="compositionally biased region" description="Basic and acidic residues" evidence="3">
    <location>
        <begin position="1"/>
        <end position="10"/>
    </location>
</feature>
<dbReference type="InterPro" id="IPR029058">
    <property type="entry name" value="AB_hydrolase_fold"/>
</dbReference>
<dbReference type="EMBL" id="JAGMVJ010000010">
    <property type="protein sequence ID" value="KAH7087101.1"/>
    <property type="molecule type" value="Genomic_DNA"/>
</dbReference>
<feature type="region of interest" description="Disordered" evidence="3">
    <location>
        <begin position="1"/>
        <end position="22"/>
    </location>
</feature>
<dbReference type="Proteomes" id="UP000813461">
    <property type="component" value="Unassembled WGS sequence"/>
</dbReference>
<dbReference type="SUPFAM" id="SSF53474">
    <property type="entry name" value="alpha/beta-Hydrolases"/>
    <property type="match status" value="1"/>
</dbReference>
<evidence type="ECO:0000313" key="4">
    <source>
        <dbReference type="EMBL" id="KAH7087101.1"/>
    </source>
</evidence>
<keyword evidence="5" id="KW-1185">Reference proteome</keyword>
<organism evidence="4 5">
    <name type="scientific">Paraphoma chrysanthemicola</name>
    <dbReference type="NCBI Taxonomy" id="798071"/>
    <lineage>
        <taxon>Eukaryota</taxon>
        <taxon>Fungi</taxon>
        <taxon>Dikarya</taxon>
        <taxon>Ascomycota</taxon>
        <taxon>Pezizomycotina</taxon>
        <taxon>Dothideomycetes</taxon>
        <taxon>Pleosporomycetidae</taxon>
        <taxon>Pleosporales</taxon>
        <taxon>Pleosporineae</taxon>
        <taxon>Phaeosphaeriaceae</taxon>
        <taxon>Paraphoma</taxon>
    </lineage>
</organism>
<accession>A0A8K0VYE9</accession>
<comment type="caution">
    <text evidence="4">The sequence shown here is derived from an EMBL/GenBank/DDBJ whole genome shotgun (WGS) entry which is preliminary data.</text>
</comment>
<sequence length="218" mass="24534">MTEVQKETRNAHHINNAAPARPDAELHPELHARVKSSQLSSSELEGLGRTELFSKQGNGYYKKQATKPQTVGYFIADSPVRLMAWLLEALHDWVDYYKWAVDEILTWISIYYFSRAGPAASSYIYYAMEHAEASPFVVAQKYSEVPLGTSRFPKDLILLPKLWDHPLGPIALEKEHKKGGNFTAWENPGAIVNDLRTMFSEKGGAFRVVTGKSGYKDA</sequence>
<name>A0A8K0VYE9_9PLEO</name>
<dbReference type="AlphaFoldDB" id="A0A8K0VYE9"/>
<reference evidence="4" key="1">
    <citation type="journal article" date="2021" name="Nat. Commun.">
        <title>Genetic determinants of endophytism in the Arabidopsis root mycobiome.</title>
        <authorList>
            <person name="Mesny F."/>
            <person name="Miyauchi S."/>
            <person name="Thiergart T."/>
            <person name="Pickel B."/>
            <person name="Atanasova L."/>
            <person name="Karlsson M."/>
            <person name="Huettel B."/>
            <person name="Barry K.W."/>
            <person name="Haridas S."/>
            <person name="Chen C."/>
            <person name="Bauer D."/>
            <person name="Andreopoulos W."/>
            <person name="Pangilinan J."/>
            <person name="LaButti K."/>
            <person name="Riley R."/>
            <person name="Lipzen A."/>
            <person name="Clum A."/>
            <person name="Drula E."/>
            <person name="Henrissat B."/>
            <person name="Kohler A."/>
            <person name="Grigoriev I.V."/>
            <person name="Martin F.M."/>
            <person name="Hacquard S."/>
        </authorList>
    </citation>
    <scope>NUCLEOTIDE SEQUENCE</scope>
    <source>
        <strain evidence="4">MPI-SDFR-AT-0120</strain>
    </source>
</reference>
<dbReference type="GO" id="GO:0004301">
    <property type="term" value="F:epoxide hydrolase activity"/>
    <property type="evidence" value="ECO:0007669"/>
    <property type="project" value="TreeGrafter"/>
</dbReference>